<dbReference type="RefSeq" id="WP_078196713.1">
    <property type="nucleotide sequence ID" value="NZ_CP017757.2"/>
</dbReference>
<organism evidence="12 13">
    <name type="scientific">Cupriavidus necator</name>
    <name type="common">Alcaligenes eutrophus</name>
    <name type="synonym">Ralstonia eutropha</name>
    <dbReference type="NCBI Taxonomy" id="106590"/>
    <lineage>
        <taxon>Bacteria</taxon>
        <taxon>Pseudomonadati</taxon>
        <taxon>Pseudomonadota</taxon>
        <taxon>Betaproteobacteria</taxon>
        <taxon>Burkholderiales</taxon>
        <taxon>Burkholderiaceae</taxon>
        <taxon>Cupriavidus</taxon>
    </lineage>
</organism>
<dbReference type="PANTHER" id="PTHR30406:SF8">
    <property type="entry name" value="SULFATE TRANSPORT SYSTEM PERMEASE PROTEIN CYST"/>
    <property type="match status" value="1"/>
</dbReference>
<feature type="domain" description="ABC transmembrane type-1" evidence="11">
    <location>
        <begin position="88"/>
        <end position="291"/>
    </location>
</feature>
<sequence length="320" mass="34212">MPPSISLADTPPPAAPRAPDSGATRTPGRPSRQRFTVLPGFGLSLGFTLFYLTLIVLIPLSATFLKTFTMTWDGFWTTVTAPRVVASLQLSFGASLVAAIVNTVFGLVVAWVLVRYRFPGKRLIDALVDLPFALPTAVAGIALTALFAGNGWIGRYLEPLGIKVAFTPLGVVVALTFIGLPFVVRTVQPVLEDVEQELEEAAASLGANRLQTFHRVILPAILPALLTGFALSFARATGEYGSVVFISGNMPMVSEIAPLMIYSKLEQYDYAGATAVAVVMLVISFGLLLLINLLQAWTRRHQSGVRAALAPEAPATGKEF</sequence>
<keyword evidence="5 9" id="KW-1133">Transmembrane helix</keyword>
<dbReference type="Proteomes" id="UP000189627">
    <property type="component" value="Chromosome 1"/>
</dbReference>
<comment type="subcellular location">
    <subcellularLocation>
        <location evidence="1">Cell membrane</location>
        <topology evidence="1">Multi-pass membrane protein</topology>
    </subcellularLocation>
</comment>
<dbReference type="KEGG" id="cuh:BJN34_11380"/>
<keyword evidence="7 9" id="KW-0472">Membrane</keyword>
<evidence type="ECO:0000313" key="12">
    <source>
        <dbReference type="EMBL" id="AQV94487.1"/>
    </source>
</evidence>
<keyword evidence="6 9" id="KW-0764">Sulfate transport</keyword>
<accession>A0A1U9UPX1</accession>
<dbReference type="AlphaFoldDB" id="A0A1U9UPX1"/>
<dbReference type="InterPro" id="IPR035906">
    <property type="entry name" value="MetI-like_sf"/>
</dbReference>
<evidence type="ECO:0000256" key="5">
    <source>
        <dbReference type="ARBA" id="ARBA00022989"/>
    </source>
</evidence>
<comment type="function">
    <text evidence="8">Part of the ABC transporter complex CysAWTP (TC 3.A.1.6.1) involved in sulfate/thiosulfate import. Probably responsible for the translocation of the substrate across the membrane.</text>
</comment>
<dbReference type="GO" id="GO:0005886">
    <property type="term" value="C:plasma membrane"/>
    <property type="evidence" value="ECO:0007669"/>
    <property type="project" value="UniProtKB-SubCell"/>
</dbReference>
<dbReference type="NCBIfam" id="TIGR02139">
    <property type="entry name" value="permease_CysT"/>
    <property type="match status" value="1"/>
</dbReference>
<comment type="function">
    <text evidence="9">Part of the ABC transporter complex (TC 3.A.1.6.1) involved in sulfate/thiosulfate import.</text>
</comment>
<protein>
    <recommendedName>
        <fullName evidence="9">Sulfate transport system permease protein CysT</fullName>
    </recommendedName>
</protein>
<dbReference type="FunFam" id="1.10.3720.10:FF:000004">
    <property type="entry name" value="Sulfate transport system permease protein CysT"/>
    <property type="match status" value="1"/>
</dbReference>
<evidence type="ECO:0000256" key="3">
    <source>
        <dbReference type="ARBA" id="ARBA00022448"/>
    </source>
</evidence>
<keyword evidence="3 9" id="KW-0813">Transport</keyword>
<dbReference type="GO" id="GO:0015419">
    <property type="term" value="F:ABC-type sulfate transporter activity"/>
    <property type="evidence" value="ECO:0007669"/>
    <property type="project" value="UniProtKB-UniRule"/>
</dbReference>
<evidence type="ECO:0000256" key="7">
    <source>
        <dbReference type="ARBA" id="ARBA00023136"/>
    </source>
</evidence>
<feature type="transmembrane region" description="Helical" evidence="9">
    <location>
        <begin position="160"/>
        <end position="184"/>
    </location>
</feature>
<comment type="subunit">
    <text evidence="2">The complex is composed of two ATP-binding proteins (CysA), two transmembrane proteins (CysT and CysW) and a solute-binding protein (CysP).</text>
</comment>
<feature type="region of interest" description="Disordered" evidence="10">
    <location>
        <begin position="1"/>
        <end position="31"/>
    </location>
</feature>
<feature type="transmembrane region" description="Helical" evidence="9">
    <location>
        <begin position="216"/>
        <end position="234"/>
    </location>
</feature>
<evidence type="ECO:0000259" key="11">
    <source>
        <dbReference type="PROSITE" id="PS50928"/>
    </source>
</evidence>
<evidence type="ECO:0000256" key="9">
    <source>
        <dbReference type="RuleBase" id="RU366001"/>
    </source>
</evidence>
<evidence type="ECO:0000256" key="6">
    <source>
        <dbReference type="ARBA" id="ARBA00023032"/>
    </source>
</evidence>
<dbReference type="OrthoDB" id="9804629at2"/>
<evidence type="ECO:0000256" key="10">
    <source>
        <dbReference type="SAM" id="MobiDB-lite"/>
    </source>
</evidence>
<dbReference type="Gene3D" id="1.10.3720.10">
    <property type="entry name" value="MetI-like"/>
    <property type="match status" value="1"/>
</dbReference>
<dbReference type="CDD" id="cd06261">
    <property type="entry name" value="TM_PBP2"/>
    <property type="match status" value="1"/>
</dbReference>
<evidence type="ECO:0000256" key="8">
    <source>
        <dbReference type="ARBA" id="ARBA00025323"/>
    </source>
</evidence>
<dbReference type="PANTHER" id="PTHR30406">
    <property type="entry name" value="SULFATE TRANSPORT SYSTEM PERMEASE PROTEIN"/>
    <property type="match status" value="1"/>
</dbReference>
<comment type="caution">
    <text evidence="9">Lacks conserved residue(s) required for the propagation of feature annotation.</text>
</comment>
<dbReference type="NCBIfam" id="TIGR00969">
    <property type="entry name" value="3a0106s02"/>
    <property type="match status" value="1"/>
</dbReference>
<evidence type="ECO:0000256" key="2">
    <source>
        <dbReference type="ARBA" id="ARBA00011779"/>
    </source>
</evidence>
<dbReference type="Pfam" id="PF00528">
    <property type="entry name" value="BPD_transp_1"/>
    <property type="match status" value="1"/>
</dbReference>
<reference evidence="13" key="1">
    <citation type="submission" date="2017-02" db="EMBL/GenBank/DDBJ databases">
        <title>Complete genome sequence of Cupriavidus necator strain NH9, a 3-chlorobenzoate degrader.</title>
        <authorList>
            <person name="Moriuchi R."/>
            <person name="Dohra H."/>
            <person name="Ogawa N."/>
        </authorList>
    </citation>
    <scope>NUCLEOTIDE SEQUENCE [LARGE SCALE GENOMIC DNA]</scope>
    <source>
        <strain evidence="13">NH9</strain>
    </source>
</reference>
<comment type="similarity">
    <text evidence="9">Belongs to the binding-protein-dependent transport system permease family. CysTW subfamily.</text>
</comment>
<feature type="transmembrane region" description="Helical" evidence="9">
    <location>
        <begin position="35"/>
        <end position="60"/>
    </location>
</feature>
<dbReference type="SUPFAM" id="SSF161098">
    <property type="entry name" value="MetI-like"/>
    <property type="match status" value="1"/>
</dbReference>
<dbReference type="InterPro" id="IPR005667">
    <property type="entry name" value="Sulph_transpt2"/>
</dbReference>
<feature type="transmembrane region" description="Helical" evidence="9">
    <location>
        <begin position="126"/>
        <end position="148"/>
    </location>
</feature>
<dbReference type="EMBL" id="CP017757">
    <property type="protein sequence ID" value="AQV94487.1"/>
    <property type="molecule type" value="Genomic_DNA"/>
</dbReference>
<dbReference type="PROSITE" id="PS50928">
    <property type="entry name" value="ABC_TM1"/>
    <property type="match status" value="1"/>
</dbReference>
<evidence type="ECO:0000313" key="13">
    <source>
        <dbReference type="Proteomes" id="UP000189627"/>
    </source>
</evidence>
<keyword evidence="4 9" id="KW-0812">Transmembrane</keyword>
<proteinExistence type="inferred from homology"/>
<dbReference type="InterPro" id="IPR000515">
    <property type="entry name" value="MetI-like"/>
</dbReference>
<evidence type="ECO:0000256" key="1">
    <source>
        <dbReference type="ARBA" id="ARBA00004651"/>
    </source>
</evidence>
<evidence type="ECO:0000256" key="4">
    <source>
        <dbReference type="ARBA" id="ARBA00022692"/>
    </source>
</evidence>
<feature type="transmembrane region" description="Helical" evidence="9">
    <location>
        <begin position="270"/>
        <end position="294"/>
    </location>
</feature>
<gene>
    <name evidence="12" type="ORF">BJN34_11380</name>
</gene>
<name>A0A1U9UPX1_CUPNE</name>
<dbReference type="InterPro" id="IPR011865">
    <property type="entry name" value="CysT_permease"/>
</dbReference>
<feature type="transmembrane region" description="Helical" evidence="9">
    <location>
        <begin position="92"/>
        <end position="114"/>
    </location>
</feature>